<organism evidence="1 2">
    <name type="scientific">Candidatus Faecenecus gallistercoris</name>
    <dbReference type="NCBI Taxonomy" id="2840793"/>
    <lineage>
        <taxon>Bacteria</taxon>
        <taxon>Bacillati</taxon>
        <taxon>Bacillota</taxon>
        <taxon>Bacillota incertae sedis</taxon>
        <taxon>Candidatus Faecenecus</taxon>
    </lineage>
</organism>
<accession>A0A9D1CM01</accession>
<comment type="caution">
    <text evidence="1">The sequence shown here is derived from an EMBL/GenBank/DDBJ whole genome shotgun (WGS) entry which is preliminary data.</text>
</comment>
<evidence type="ECO:0000313" key="1">
    <source>
        <dbReference type="EMBL" id="HIQ65329.1"/>
    </source>
</evidence>
<evidence type="ECO:0000313" key="2">
    <source>
        <dbReference type="Proteomes" id="UP000886725"/>
    </source>
</evidence>
<sequence>DDLYSIYDAAIVNLVPEGDIESSENQANFLAGVLSQYTEESFPLSVRNENARLIHALESNGITEDTNYSGEFFGYTVQNDNIPATNIYLSAFGQAFYDVNPYIGESNVLLHQYENGEESYHVMTKDPDGATFMVSIFNKAAPLVACTGDTFYLEEEVDPSQVEELCDFAVQAYRNGYTSKEMLSSSALAFLQEYSRYDEMIEQLNLAKRQVNLDMSQKFLNLLSTEMLEDASQKSMIQENLSRYQDEIELGIATQLASRANAANIPVACQRDDSITIPSVLVGAYYDQIRIQTSEGSRTYTRDESGTESCYSIRLEEGNQFLQIDYYPNPTGVDAFSVSPSRPSSNSLLYAVDLEERKDELLSVLFTPIDQDLTIEEVKDTSFYQAVMGDDEERVTTAVKLKK</sequence>
<feature type="non-terminal residue" evidence="1">
    <location>
        <position position="1"/>
    </location>
</feature>
<dbReference type="AlphaFoldDB" id="A0A9D1CM01"/>
<name>A0A9D1CM01_9FIRM</name>
<reference evidence="1" key="2">
    <citation type="journal article" date="2021" name="PeerJ">
        <title>Extensive microbial diversity within the chicken gut microbiome revealed by metagenomics and culture.</title>
        <authorList>
            <person name="Gilroy R."/>
            <person name="Ravi A."/>
            <person name="Getino M."/>
            <person name="Pursley I."/>
            <person name="Horton D.L."/>
            <person name="Alikhan N.F."/>
            <person name="Baker D."/>
            <person name="Gharbi K."/>
            <person name="Hall N."/>
            <person name="Watson M."/>
            <person name="Adriaenssens E.M."/>
            <person name="Foster-Nyarko E."/>
            <person name="Jarju S."/>
            <person name="Secka A."/>
            <person name="Antonio M."/>
            <person name="Oren A."/>
            <person name="Chaudhuri R.R."/>
            <person name="La Ragione R."/>
            <person name="Hildebrand F."/>
            <person name="Pallen M.J."/>
        </authorList>
    </citation>
    <scope>NUCLEOTIDE SEQUENCE</scope>
    <source>
        <strain evidence="1">CHK165-10780</strain>
    </source>
</reference>
<gene>
    <name evidence="1" type="ORF">IAC85_06285</name>
</gene>
<dbReference type="EMBL" id="DVFU01000121">
    <property type="protein sequence ID" value="HIQ65329.1"/>
    <property type="molecule type" value="Genomic_DNA"/>
</dbReference>
<dbReference type="Proteomes" id="UP000886725">
    <property type="component" value="Unassembled WGS sequence"/>
</dbReference>
<reference evidence="1" key="1">
    <citation type="submission" date="2020-10" db="EMBL/GenBank/DDBJ databases">
        <authorList>
            <person name="Gilroy R."/>
        </authorList>
    </citation>
    <scope>NUCLEOTIDE SEQUENCE</scope>
    <source>
        <strain evidence="1">CHK165-10780</strain>
    </source>
</reference>
<proteinExistence type="predicted"/>
<protein>
    <submittedName>
        <fullName evidence="1">Uncharacterized protein</fullName>
    </submittedName>
</protein>